<evidence type="ECO:0000313" key="10">
    <source>
        <dbReference type="EMBL" id="HAE49016.1"/>
    </source>
</evidence>
<keyword evidence="7 8" id="KW-0472">Membrane</keyword>
<dbReference type="PANTHER" id="PTHR42929">
    <property type="entry name" value="INNER MEMBRANE ABC TRANSPORTER PERMEASE PROTEIN YDCU-RELATED-RELATED"/>
    <property type="match status" value="1"/>
</dbReference>
<dbReference type="Proteomes" id="UP000257706">
    <property type="component" value="Unassembled WGS sequence"/>
</dbReference>
<dbReference type="PANTHER" id="PTHR42929:SF5">
    <property type="entry name" value="ABC TRANSPORTER PERMEASE PROTEIN"/>
    <property type="match status" value="1"/>
</dbReference>
<evidence type="ECO:0000256" key="4">
    <source>
        <dbReference type="ARBA" id="ARBA00022475"/>
    </source>
</evidence>
<dbReference type="Gene3D" id="1.10.3720.10">
    <property type="entry name" value="MetI-like"/>
    <property type="match status" value="1"/>
</dbReference>
<feature type="domain" description="ABC transmembrane type-1" evidence="9">
    <location>
        <begin position="99"/>
        <end position="306"/>
    </location>
</feature>
<evidence type="ECO:0000256" key="6">
    <source>
        <dbReference type="ARBA" id="ARBA00022989"/>
    </source>
</evidence>
<dbReference type="InterPro" id="IPR000515">
    <property type="entry name" value="MetI-like"/>
</dbReference>
<organism evidence="10 11">
    <name type="scientific">Tistrella mobilis</name>
    <dbReference type="NCBI Taxonomy" id="171437"/>
    <lineage>
        <taxon>Bacteria</taxon>
        <taxon>Pseudomonadati</taxon>
        <taxon>Pseudomonadota</taxon>
        <taxon>Alphaproteobacteria</taxon>
        <taxon>Geminicoccales</taxon>
        <taxon>Geminicoccaceae</taxon>
        <taxon>Tistrella</taxon>
    </lineage>
</organism>
<feature type="transmembrane region" description="Helical" evidence="8">
    <location>
        <begin position="285"/>
        <end position="308"/>
    </location>
</feature>
<dbReference type="Pfam" id="PF00528">
    <property type="entry name" value="BPD_transp_1"/>
    <property type="match status" value="1"/>
</dbReference>
<reference evidence="10 11" key="1">
    <citation type="journal article" date="2018" name="Nat. Biotechnol.">
        <title>A standardized bacterial taxonomy based on genome phylogeny substantially revises the tree of life.</title>
        <authorList>
            <person name="Parks D.H."/>
            <person name="Chuvochina M."/>
            <person name="Waite D.W."/>
            <person name="Rinke C."/>
            <person name="Skarshewski A."/>
            <person name="Chaumeil P.A."/>
            <person name="Hugenholtz P."/>
        </authorList>
    </citation>
    <scope>NUCLEOTIDE SEQUENCE [LARGE SCALE GENOMIC DNA]</scope>
    <source>
        <strain evidence="10">UBA8739</strain>
    </source>
</reference>
<gene>
    <name evidence="10" type="ORF">DCK97_16480</name>
</gene>
<dbReference type="InterPro" id="IPR035906">
    <property type="entry name" value="MetI-like_sf"/>
</dbReference>
<feature type="transmembrane region" description="Helical" evidence="8">
    <location>
        <begin position="98"/>
        <end position="119"/>
    </location>
</feature>
<dbReference type="EMBL" id="DMAI01000269">
    <property type="protein sequence ID" value="HAE49016.1"/>
    <property type="molecule type" value="Genomic_DNA"/>
</dbReference>
<keyword evidence="5 8" id="KW-0812">Transmembrane</keyword>
<dbReference type="SUPFAM" id="SSF161098">
    <property type="entry name" value="MetI-like"/>
    <property type="match status" value="1"/>
</dbReference>
<evidence type="ECO:0000256" key="1">
    <source>
        <dbReference type="ARBA" id="ARBA00004651"/>
    </source>
</evidence>
<dbReference type="GO" id="GO:0055085">
    <property type="term" value="P:transmembrane transport"/>
    <property type="evidence" value="ECO:0007669"/>
    <property type="project" value="InterPro"/>
</dbReference>
<name>A0A3B9IMR0_9PROT</name>
<keyword evidence="6 8" id="KW-1133">Transmembrane helix</keyword>
<evidence type="ECO:0000256" key="3">
    <source>
        <dbReference type="ARBA" id="ARBA00022448"/>
    </source>
</evidence>
<dbReference type="PROSITE" id="PS50928">
    <property type="entry name" value="ABC_TM1"/>
    <property type="match status" value="1"/>
</dbReference>
<protein>
    <submittedName>
        <fullName evidence="10">ABC transporter permease</fullName>
    </submittedName>
</protein>
<evidence type="ECO:0000256" key="5">
    <source>
        <dbReference type="ARBA" id="ARBA00022692"/>
    </source>
</evidence>
<comment type="subcellular location">
    <subcellularLocation>
        <location evidence="1 8">Cell membrane</location>
        <topology evidence="1 8">Multi-pass membrane protein</topology>
    </subcellularLocation>
</comment>
<evidence type="ECO:0000256" key="2">
    <source>
        <dbReference type="ARBA" id="ARBA00007069"/>
    </source>
</evidence>
<evidence type="ECO:0000259" key="9">
    <source>
        <dbReference type="PROSITE" id="PS50928"/>
    </source>
</evidence>
<evidence type="ECO:0000313" key="11">
    <source>
        <dbReference type="Proteomes" id="UP000257706"/>
    </source>
</evidence>
<feature type="transmembrane region" description="Helical" evidence="8">
    <location>
        <begin position="240"/>
        <end position="261"/>
    </location>
</feature>
<comment type="caution">
    <text evidence="10">The sequence shown here is derived from an EMBL/GenBank/DDBJ whole genome shotgun (WGS) entry which is preliminary data.</text>
</comment>
<feature type="transmembrane region" description="Helical" evidence="8">
    <location>
        <begin position="153"/>
        <end position="174"/>
    </location>
</feature>
<dbReference type="GO" id="GO:0005886">
    <property type="term" value="C:plasma membrane"/>
    <property type="evidence" value="ECO:0007669"/>
    <property type="project" value="UniProtKB-SubCell"/>
</dbReference>
<sequence>MPVAAMLRPSKRAYPLSWRLLDAAEAAVGLIRPKRPELVVPALFLAPAILLVAVLVWGLVDMASDSLHMLDTATFLPAEAMSLGNYAQLIDRPIYATVIWRSLLAGVIVTAATLLLAFPYAYVMVRTPSPVIRRVLLISLFLPFFIGQVVRAYGWLIILGAKGIVNGAITGLGFEPLKLIYTYETILFGLVQYMLPFAVLLIAPAITAIGEEVEMAASSLGANWWRGFATVVLPMARPGLIAAGVVVFTLTLTDFAIPNILGGGTNDFAANAIYDAFFRISDSGLGAALAIVLTFLGSTIVGIILAIAGAGTLGMGGRAPAKGGGA</sequence>
<evidence type="ECO:0000256" key="7">
    <source>
        <dbReference type="ARBA" id="ARBA00023136"/>
    </source>
</evidence>
<keyword evidence="3 8" id="KW-0813">Transport</keyword>
<dbReference type="AlphaFoldDB" id="A0A3B9IMR0"/>
<proteinExistence type="inferred from homology"/>
<evidence type="ECO:0000256" key="8">
    <source>
        <dbReference type="RuleBase" id="RU363032"/>
    </source>
</evidence>
<feature type="transmembrane region" description="Helical" evidence="8">
    <location>
        <begin position="38"/>
        <end position="60"/>
    </location>
</feature>
<dbReference type="CDD" id="cd06261">
    <property type="entry name" value="TM_PBP2"/>
    <property type="match status" value="1"/>
</dbReference>
<feature type="transmembrane region" description="Helical" evidence="8">
    <location>
        <begin position="131"/>
        <end position="147"/>
    </location>
</feature>
<keyword evidence="4" id="KW-1003">Cell membrane</keyword>
<accession>A0A3B9IMR0</accession>
<feature type="transmembrane region" description="Helical" evidence="8">
    <location>
        <begin position="186"/>
        <end position="209"/>
    </location>
</feature>
<comment type="similarity">
    <text evidence="2">Belongs to the binding-protein-dependent transport system permease family. CysTW subfamily.</text>
</comment>